<accession>A0AAD6VIC2</accession>
<feature type="compositionally biased region" description="Low complexity" evidence="1">
    <location>
        <begin position="254"/>
        <end position="275"/>
    </location>
</feature>
<keyword evidence="3" id="KW-1185">Reference proteome</keyword>
<feature type="region of interest" description="Disordered" evidence="1">
    <location>
        <begin position="1"/>
        <end position="37"/>
    </location>
</feature>
<reference evidence="2" key="1">
    <citation type="submission" date="2023-03" db="EMBL/GenBank/DDBJ databases">
        <title>Massive genome expansion in bonnet fungi (Mycena s.s.) driven by repeated elements and novel gene families across ecological guilds.</title>
        <authorList>
            <consortium name="Lawrence Berkeley National Laboratory"/>
            <person name="Harder C.B."/>
            <person name="Miyauchi S."/>
            <person name="Viragh M."/>
            <person name="Kuo A."/>
            <person name="Thoen E."/>
            <person name="Andreopoulos B."/>
            <person name="Lu D."/>
            <person name="Skrede I."/>
            <person name="Drula E."/>
            <person name="Henrissat B."/>
            <person name="Morin E."/>
            <person name="Kohler A."/>
            <person name="Barry K."/>
            <person name="LaButti K."/>
            <person name="Morin E."/>
            <person name="Salamov A."/>
            <person name="Lipzen A."/>
            <person name="Mereny Z."/>
            <person name="Hegedus B."/>
            <person name="Baldrian P."/>
            <person name="Stursova M."/>
            <person name="Weitz H."/>
            <person name="Taylor A."/>
            <person name="Grigoriev I.V."/>
            <person name="Nagy L.G."/>
            <person name="Martin F."/>
            <person name="Kauserud H."/>
        </authorList>
    </citation>
    <scope>NUCLEOTIDE SEQUENCE</scope>
    <source>
        <strain evidence="2">9144</strain>
    </source>
</reference>
<feature type="compositionally biased region" description="Low complexity" evidence="1">
    <location>
        <begin position="380"/>
        <end position="390"/>
    </location>
</feature>
<organism evidence="2 3">
    <name type="scientific">Mycena pura</name>
    <dbReference type="NCBI Taxonomy" id="153505"/>
    <lineage>
        <taxon>Eukaryota</taxon>
        <taxon>Fungi</taxon>
        <taxon>Dikarya</taxon>
        <taxon>Basidiomycota</taxon>
        <taxon>Agaricomycotina</taxon>
        <taxon>Agaricomycetes</taxon>
        <taxon>Agaricomycetidae</taxon>
        <taxon>Agaricales</taxon>
        <taxon>Marasmiineae</taxon>
        <taxon>Mycenaceae</taxon>
        <taxon>Mycena</taxon>
    </lineage>
</organism>
<evidence type="ECO:0000256" key="1">
    <source>
        <dbReference type="SAM" id="MobiDB-lite"/>
    </source>
</evidence>
<name>A0AAD6VIC2_9AGAR</name>
<feature type="region of interest" description="Disordered" evidence="1">
    <location>
        <begin position="346"/>
        <end position="401"/>
    </location>
</feature>
<dbReference type="Proteomes" id="UP001219525">
    <property type="component" value="Unassembled WGS sequence"/>
</dbReference>
<protein>
    <submittedName>
        <fullName evidence="2">Uncharacterized protein</fullName>
    </submittedName>
</protein>
<evidence type="ECO:0000313" key="3">
    <source>
        <dbReference type="Proteomes" id="UP001219525"/>
    </source>
</evidence>
<comment type="caution">
    <text evidence="2">The sequence shown here is derived from an EMBL/GenBank/DDBJ whole genome shotgun (WGS) entry which is preliminary data.</text>
</comment>
<gene>
    <name evidence="2" type="ORF">GGX14DRAFT_445505</name>
</gene>
<feature type="region of interest" description="Disordered" evidence="1">
    <location>
        <begin position="254"/>
        <end position="281"/>
    </location>
</feature>
<feature type="compositionally biased region" description="Basic and acidic residues" evidence="1">
    <location>
        <begin position="1"/>
        <end position="20"/>
    </location>
</feature>
<dbReference type="AlphaFoldDB" id="A0AAD6VIC2"/>
<proteinExistence type="predicted"/>
<evidence type="ECO:0000313" key="2">
    <source>
        <dbReference type="EMBL" id="KAJ7213593.1"/>
    </source>
</evidence>
<dbReference type="EMBL" id="JARJCW010000021">
    <property type="protein sequence ID" value="KAJ7213593.1"/>
    <property type="molecule type" value="Genomic_DNA"/>
</dbReference>
<sequence>MLERNLRDDRHPNHAGEVRENLVPVTSTPHGRMDTGVPSLTLFPHEDILARTLEFELDVASIRQSEVNAGNADPGRPPYNIAYDGLPVDCRVHMPCNREERSGINRYVDGTGWVNYSPMQCPGIRVPGVTTPFPVIPTLLSVPFAVLHQVPRLASMSPLTAYQHNVLSVGLDVIRLWSWDPVVPQGVPSLAVPTSAAAGLQNNNNAFQNIISIASRTTTLQDILPRVGEASTFPGRLGAPTPLQDLIVVGDLGNDGSSSSSGSGDLGSSGSNSSGSGSGSGGLGYDNAKHFDIIRLWSWDPVAPQGVVPGLAVPASAVMGSQNAFRNVPSVASRTTTFKDILPRVGEAGNFRGRPTPSQGLAAGELDDDGSSSSGGGSSSSGSGDSSSSSSGGGLGFDSPRHFVGGTTNDMLMACGHLDPGVYVQFMPGLGRSRAVGDTVSVC</sequence>